<feature type="transmembrane region" description="Helical" evidence="5">
    <location>
        <begin position="24"/>
        <end position="47"/>
    </location>
</feature>
<dbReference type="Proteomes" id="UP000007881">
    <property type="component" value="Chromosome"/>
</dbReference>
<feature type="transmembrane region" description="Helical" evidence="5">
    <location>
        <begin position="100"/>
        <end position="130"/>
    </location>
</feature>
<accession>I0ICU6</accession>
<dbReference type="AlphaFoldDB" id="I0ICU6"/>
<dbReference type="InterPro" id="IPR020846">
    <property type="entry name" value="MFS_dom"/>
</dbReference>
<keyword evidence="2 5" id="KW-1133">Transmembrane helix</keyword>
<proteinExistence type="predicted"/>
<dbReference type="Pfam" id="PF07690">
    <property type="entry name" value="MFS_1"/>
    <property type="match status" value="1"/>
</dbReference>
<dbReference type="HOGENOM" id="CLU_001265_59_9_0"/>
<feature type="transmembrane region" description="Helical" evidence="5">
    <location>
        <begin position="315"/>
        <end position="334"/>
    </location>
</feature>
<gene>
    <name evidence="7" type="ordered locus">PSMK_09250</name>
</gene>
<dbReference type="KEGG" id="phm:PSMK_09250"/>
<feature type="transmembrane region" description="Helical" evidence="5">
    <location>
        <begin position="416"/>
        <end position="435"/>
    </location>
</feature>
<dbReference type="eggNOG" id="COG2814">
    <property type="taxonomic scope" value="Bacteria"/>
</dbReference>
<dbReference type="EMBL" id="AP012338">
    <property type="protein sequence ID" value="BAM03084.1"/>
    <property type="molecule type" value="Genomic_DNA"/>
</dbReference>
<evidence type="ECO:0000256" key="2">
    <source>
        <dbReference type="ARBA" id="ARBA00022989"/>
    </source>
</evidence>
<dbReference type="PANTHER" id="PTHR11360">
    <property type="entry name" value="MONOCARBOXYLATE TRANSPORTER"/>
    <property type="match status" value="1"/>
</dbReference>
<feature type="transmembrane region" description="Helical" evidence="5">
    <location>
        <begin position="184"/>
        <end position="204"/>
    </location>
</feature>
<dbReference type="Gene3D" id="1.20.1250.20">
    <property type="entry name" value="MFS general substrate transporter like domains"/>
    <property type="match status" value="2"/>
</dbReference>
<dbReference type="STRING" id="1142394.PSMK_09250"/>
<evidence type="ECO:0000256" key="4">
    <source>
        <dbReference type="SAM" id="MobiDB-lite"/>
    </source>
</evidence>
<name>I0ICU6_PHYMF</name>
<evidence type="ECO:0000313" key="7">
    <source>
        <dbReference type="EMBL" id="BAM03084.1"/>
    </source>
</evidence>
<sequence>MVKPGLPRLPRLARSWRCRPGAPFYGPVMLGLAAALVVGTCVGQSFLLGQFKEPMQASLGIDGTRMALLYFVATLAGGLSLWPAGLAVDRLGLRRVCLLVLPALALSCWTTALAPSVAVLLAGILCLRMLGQGVMELLSGNTVAMWYHRRLGIASTVTSVAFALSLLVLPPLVQASIAAVGWRWTYGICGGAILACWPIVWLAFVGRPEEMGQAPDGVRRPPAAPTADAQRAAGLRGESLNVRQALRTRSFWILTVALAHYALALTAAVFCVNSVVKERGLPEEQGAWVISALGGAMAASYPVLGPLADRLHARWLQAFATLALCGAMIGLAATSRPRHLVLVGAALGVCISAQAAVGATAWVRRYGRDHLGSIRGVVQTTAVAGSSVGPLVLEALADGLASVPSVHAAAGGRYTAALWILAGVGVPVAAMAMLLRGGEAGVQTDPQDPNAGSRPRAPRTRPDTEQAADRRPL</sequence>
<evidence type="ECO:0000256" key="1">
    <source>
        <dbReference type="ARBA" id="ARBA00022692"/>
    </source>
</evidence>
<dbReference type="InterPro" id="IPR011701">
    <property type="entry name" value="MFS"/>
</dbReference>
<feature type="compositionally biased region" description="Basic and acidic residues" evidence="4">
    <location>
        <begin position="460"/>
        <end position="473"/>
    </location>
</feature>
<keyword evidence="3 5" id="KW-0472">Membrane</keyword>
<evidence type="ECO:0000259" key="6">
    <source>
        <dbReference type="PROSITE" id="PS50850"/>
    </source>
</evidence>
<reference evidence="7 8" key="1">
    <citation type="submission" date="2012-02" db="EMBL/GenBank/DDBJ databases">
        <title>Complete genome sequence of Phycisphaera mikurensis NBRC 102666.</title>
        <authorList>
            <person name="Ankai A."/>
            <person name="Hosoyama A."/>
            <person name="Terui Y."/>
            <person name="Sekine M."/>
            <person name="Fukai R."/>
            <person name="Kato Y."/>
            <person name="Nakamura S."/>
            <person name="Yamada-Narita S."/>
            <person name="Kawakoshi A."/>
            <person name="Fukunaga Y."/>
            <person name="Yamazaki S."/>
            <person name="Fujita N."/>
        </authorList>
    </citation>
    <scope>NUCLEOTIDE SEQUENCE [LARGE SCALE GENOMIC DNA]</scope>
    <source>
        <strain evidence="8">NBRC 102666 / KCTC 22515 / FYK2301M01</strain>
    </source>
</reference>
<keyword evidence="1 5" id="KW-0812">Transmembrane</keyword>
<feature type="transmembrane region" description="Helical" evidence="5">
    <location>
        <begin position="340"/>
        <end position="364"/>
    </location>
</feature>
<feature type="transmembrane region" description="Helical" evidence="5">
    <location>
        <begin position="151"/>
        <end position="172"/>
    </location>
</feature>
<organism evidence="7 8">
    <name type="scientific">Phycisphaera mikurensis (strain NBRC 102666 / KCTC 22515 / FYK2301M01)</name>
    <dbReference type="NCBI Taxonomy" id="1142394"/>
    <lineage>
        <taxon>Bacteria</taxon>
        <taxon>Pseudomonadati</taxon>
        <taxon>Planctomycetota</taxon>
        <taxon>Phycisphaerae</taxon>
        <taxon>Phycisphaerales</taxon>
        <taxon>Phycisphaeraceae</taxon>
        <taxon>Phycisphaera</taxon>
    </lineage>
</organism>
<dbReference type="PANTHER" id="PTHR11360:SF308">
    <property type="entry name" value="BLL3089 PROTEIN"/>
    <property type="match status" value="1"/>
</dbReference>
<dbReference type="SUPFAM" id="SSF103473">
    <property type="entry name" value="MFS general substrate transporter"/>
    <property type="match status" value="1"/>
</dbReference>
<feature type="transmembrane region" description="Helical" evidence="5">
    <location>
        <begin position="68"/>
        <end position="88"/>
    </location>
</feature>
<keyword evidence="8" id="KW-1185">Reference proteome</keyword>
<feature type="region of interest" description="Disordered" evidence="4">
    <location>
        <begin position="440"/>
        <end position="473"/>
    </location>
</feature>
<evidence type="ECO:0000313" key="8">
    <source>
        <dbReference type="Proteomes" id="UP000007881"/>
    </source>
</evidence>
<feature type="transmembrane region" description="Helical" evidence="5">
    <location>
        <begin position="251"/>
        <end position="276"/>
    </location>
</feature>
<protein>
    <submittedName>
        <fullName evidence="7">Major facilitator superfamily protein</fullName>
    </submittedName>
</protein>
<dbReference type="InterPro" id="IPR050327">
    <property type="entry name" value="Proton-linked_MCT"/>
</dbReference>
<dbReference type="PROSITE" id="PS50850">
    <property type="entry name" value="MFS"/>
    <property type="match status" value="1"/>
</dbReference>
<feature type="domain" description="Major facilitator superfamily (MFS) profile" evidence="6">
    <location>
        <begin position="19"/>
        <end position="440"/>
    </location>
</feature>
<dbReference type="GO" id="GO:0022857">
    <property type="term" value="F:transmembrane transporter activity"/>
    <property type="evidence" value="ECO:0007669"/>
    <property type="project" value="InterPro"/>
</dbReference>
<evidence type="ECO:0000256" key="5">
    <source>
        <dbReference type="SAM" id="Phobius"/>
    </source>
</evidence>
<evidence type="ECO:0000256" key="3">
    <source>
        <dbReference type="ARBA" id="ARBA00023136"/>
    </source>
</evidence>
<dbReference type="InterPro" id="IPR036259">
    <property type="entry name" value="MFS_trans_sf"/>
</dbReference>